<dbReference type="Proteomes" id="UP000887575">
    <property type="component" value="Unassembled WGS sequence"/>
</dbReference>
<name>A0AAF3EAC6_9BILA</name>
<organism evidence="1 2">
    <name type="scientific">Mesorhabditis belari</name>
    <dbReference type="NCBI Taxonomy" id="2138241"/>
    <lineage>
        <taxon>Eukaryota</taxon>
        <taxon>Metazoa</taxon>
        <taxon>Ecdysozoa</taxon>
        <taxon>Nematoda</taxon>
        <taxon>Chromadorea</taxon>
        <taxon>Rhabditida</taxon>
        <taxon>Rhabditina</taxon>
        <taxon>Rhabditomorpha</taxon>
        <taxon>Rhabditoidea</taxon>
        <taxon>Rhabditidae</taxon>
        <taxon>Mesorhabditinae</taxon>
        <taxon>Mesorhabditis</taxon>
    </lineage>
</organism>
<protein>
    <recommendedName>
        <fullName evidence="3">Spherulation-specific family 4</fullName>
    </recommendedName>
</protein>
<sequence length="247" mass="26813">MAILLGILIATVTSTDIVVPAYFDPVDSGLTDWNTMTNSAKTVPLTVIMNPDDGPGSSAFGYYKTAIAKLRANGAKVIGYVATGYGKNAMATVQAQINKYFSFYTIDGIFFDEMSDDDTPALVTYYQTLYKFVKAKSASYQVMNNPGTNLAETYVKLPVADRFVVYEDKQGNYGAYKALPYMGNYATTRFVHIVYNVTAAQVSGDVNTAIAKHAGGVYLTNLKLPNPYAKLPSFWPQQVSAVAAKNG</sequence>
<dbReference type="PANTHER" id="PTHR35040">
    <property type="match status" value="1"/>
</dbReference>
<proteinExistence type="predicted"/>
<dbReference type="PANTHER" id="PTHR35040:SF9">
    <property type="entry name" value="4-LIKE CELL SURFACE PROTEIN, PUTATIVE (AFU_ORTHOLOGUE AFUA_4G14080)-RELATED"/>
    <property type="match status" value="1"/>
</dbReference>
<dbReference type="InterPro" id="IPR021986">
    <property type="entry name" value="Spherulin4"/>
</dbReference>
<reference evidence="2" key="1">
    <citation type="submission" date="2024-02" db="UniProtKB">
        <authorList>
            <consortium name="WormBaseParasite"/>
        </authorList>
    </citation>
    <scope>IDENTIFICATION</scope>
</reference>
<evidence type="ECO:0000313" key="2">
    <source>
        <dbReference type="WBParaSite" id="MBELARI_LOCUS1086"/>
    </source>
</evidence>
<evidence type="ECO:0008006" key="3">
    <source>
        <dbReference type="Google" id="ProtNLM"/>
    </source>
</evidence>
<keyword evidence="1" id="KW-1185">Reference proteome</keyword>
<dbReference type="WBParaSite" id="MBELARI_LOCUS1086">
    <property type="protein sequence ID" value="MBELARI_LOCUS1086"/>
    <property type="gene ID" value="MBELARI_LOCUS1086"/>
</dbReference>
<accession>A0AAF3EAC6</accession>
<evidence type="ECO:0000313" key="1">
    <source>
        <dbReference type="Proteomes" id="UP000887575"/>
    </source>
</evidence>
<dbReference type="AlphaFoldDB" id="A0AAF3EAC6"/>
<dbReference type="Pfam" id="PF12138">
    <property type="entry name" value="Spherulin4"/>
    <property type="match status" value="1"/>
</dbReference>